<protein>
    <recommendedName>
        <fullName evidence="3">DUF111 family protein</fullName>
    </recommendedName>
</protein>
<proteinExistence type="predicted"/>
<accession>A0A6N2V3Y3</accession>
<dbReference type="AlphaFoldDB" id="A0A6N2V3Y3"/>
<dbReference type="Pfam" id="PF01969">
    <property type="entry name" value="Ni_insertion"/>
    <property type="match status" value="1"/>
</dbReference>
<dbReference type="InterPro" id="IPR002822">
    <property type="entry name" value="Ni_insertion"/>
</dbReference>
<reference evidence="2" key="1">
    <citation type="submission" date="2019-11" db="EMBL/GenBank/DDBJ databases">
        <authorList>
            <person name="Feng L."/>
        </authorList>
    </citation>
    <scope>NUCLEOTIDE SEQUENCE</scope>
    <source>
        <strain evidence="2">BhanseniiLFYP23</strain>
    </source>
</reference>
<evidence type="ECO:0000256" key="1">
    <source>
        <dbReference type="ARBA" id="ARBA00022596"/>
    </source>
</evidence>
<gene>
    <name evidence="2" type="ORF">BHLFYP23_00843</name>
</gene>
<sequence length="323" mass="37170">MGKRLYLTCRNGLNCNVLIQALTKLVKQQNLSVKNKLKEETEQRLIQVYDLLEEAGKDREEDKKQQEELGKLLDALECEKICISSLPEGNNEETLEEKSVSIFHILQRYHIPIELQPEKGELLSLGIVCFLAVFGEWKTEKTSGYLVQTIIEKGDKESVIKLLLCSDIEISEKAKDTVQVLETNVDDCSGEQLGYVIECLMKAGALDASCFPIYMKKNRVAYMLQVLCKKEQQEKLEDIIFRETTSIGLRRYEENRRILPRTFKEIQLKDGQKVTVKVCEHHGQKFCYPEFETVKRVCEKTGRTYRDVYDEASAVAGGYYENL</sequence>
<dbReference type="EMBL" id="CACRSY010000014">
    <property type="protein sequence ID" value="VYT24818.1"/>
    <property type="molecule type" value="Genomic_DNA"/>
</dbReference>
<organism evidence="2">
    <name type="scientific">Blautia hansenii</name>
    <name type="common">Ruminococcus hansenii</name>
    <dbReference type="NCBI Taxonomy" id="1322"/>
    <lineage>
        <taxon>Bacteria</taxon>
        <taxon>Bacillati</taxon>
        <taxon>Bacillota</taxon>
        <taxon>Clostridia</taxon>
        <taxon>Lachnospirales</taxon>
        <taxon>Lachnospiraceae</taxon>
        <taxon>Blautia</taxon>
    </lineage>
</organism>
<dbReference type="PANTHER" id="PTHR36566">
    <property type="entry name" value="NICKEL INSERTION PROTEIN-RELATED"/>
    <property type="match status" value="1"/>
</dbReference>
<dbReference type="RefSeq" id="WP_156342633.1">
    <property type="nucleotide sequence ID" value="NZ_CACRSY010000014.1"/>
</dbReference>
<name>A0A6N2V3Y3_BLAHA</name>
<evidence type="ECO:0008006" key="3">
    <source>
        <dbReference type="Google" id="ProtNLM"/>
    </source>
</evidence>
<dbReference type="PANTHER" id="PTHR36566:SF1">
    <property type="entry name" value="PYRIDINIUM-3,5-BISTHIOCARBOXYLIC ACID MONONUCLEOTIDE NICKEL INSERTION PROTEIN"/>
    <property type="match status" value="1"/>
</dbReference>
<dbReference type="Gene3D" id="3.30.70.1380">
    <property type="entry name" value="Transcriptional regulatory protein pf0864 domain like"/>
    <property type="match status" value="1"/>
</dbReference>
<evidence type="ECO:0000313" key="2">
    <source>
        <dbReference type="EMBL" id="VYT24818.1"/>
    </source>
</evidence>
<keyword evidence="1" id="KW-0533">Nickel</keyword>